<keyword evidence="3" id="KW-1185">Reference proteome</keyword>
<dbReference type="KEGG" id="vg:77953105"/>
<evidence type="ECO:0000256" key="1">
    <source>
        <dbReference type="SAM" id="MobiDB-lite"/>
    </source>
</evidence>
<dbReference type="Proteomes" id="UP000828443">
    <property type="component" value="Segment"/>
</dbReference>
<feature type="compositionally biased region" description="Basic and acidic residues" evidence="1">
    <location>
        <begin position="1"/>
        <end position="11"/>
    </location>
</feature>
<dbReference type="RefSeq" id="YP_010676740.1">
    <property type="nucleotide sequence ID" value="NC_071015.1"/>
</dbReference>
<dbReference type="GeneID" id="77953105"/>
<proteinExistence type="predicted"/>
<dbReference type="EMBL" id="MZ348422">
    <property type="protein sequence ID" value="QYN79928.1"/>
    <property type="molecule type" value="Genomic_DNA"/>
</dbReference>
<feature type="region of interest" description="Disordered" evidence="1">
    <location>
        <begin position="1"/>
        <end position="20"/>
    </location>
</feature>
<evidence type="ECO:0000313" key="3">
    <source>
        <dbReference type="Proteomes" id="UP000828443"/>
    </source>
</evidence>
<accession>A0AAE8BFF8</accession>
<organism evidence="2 3">
    <name type="scientific">Kosakonia phage Kc263</name>
    <dbReference type="NCBI Taxonomy" id="2863194"/>
    <lineage>
        <taxon>Viruses</taxon>
        <taxon>Duplodnaviria</taxon>
        <taxon>Heunggongvirae</taxon>
        <taxon>Uroviricota</taxon>
        <taxon>Caudoviricetes</taxon>
        <taxon>Chimalliviridae</taxon>
        <taxon>Branisovskavirus</taxon>
        <taxon>Branisovskavirus Kc263</taxon>
    </lineage>
</organism>
<reference evidence="2" key="1">
    <citation type="journal article" date="2021" name="Viruses">
        <title>Novel Viruses That Lyse Plant and Human Strains of Kosakonia cowanii.</title>
        <authorList>
            <person name="Petrzik K."/>
            <person name="Brazdova S."/>
            <person name="Krawczyk K."/>
        </authorList>
    </citation>
    <scope>NUCLEOTIDE SEQUENCE</scope>
</reference>
<evidence type="ECO:0000313" key="2">
    <source>
        <dbReference type="EMBL" id="QYN79928.1"/>
    </source>
</evidence>
<protein>
    <submittedName>
        <fullName evidence="2">Uncharacterized protein</fullName>
    </submittedName>
</protein>
<sequence length="459" mass="51019">MTKEVKKDTKKVQNSAVSDKKEEAIDVVPVLVTERDTLPVVDIQPEVIELKPVDTEITFDGAQPVKMRRREVNSITDKPVLIVGGQEIELTKVNKDQIGFYLSGTTDRLKIRRYHDATKNSILAMPNDTWNYALPYTCNETLTNEECEWWTATVGKVKVVMTSGSELIIQDNITTGWDYEYTESGDEQDAVITLIGSCVEARLLSVTGKVAMNNALVRGDYVDLQRSTFIASFVSAYSGSVSVVGSVLRYSTINESKVINVLDSDFHNVAVSGTEHISLRKATNYAEPFRLSVYTKQGVSISLSGQLHKHTAHHHLGNSLVSKATVHYHMPTLNVKRRVDYGVFAAIEPIPFVRLNDYDILVGDVAFFAKDLFPENVLKESPADNNAVTPYSNQSFSLAPLPGWVNMERHGDLWNKAAGLVFRRDTKVIGKAGGDIVKSLLEQIRSRVGLYVEIHNLGN</sequence>
<name>A0AAE8BFF8_9CAUD</name>